<dbReference type="NCBIfam" id="NF009239">
    <property type="entry name" value="PRK12595.1"/>
    <property type="match status" value="1"/>
</dbReference>
<dbReference type="Pfam" id="PF00793">
    <property type="entry name" value="DAHP_synth_1"/>
    <property type="match status" value="1"/>
</dbReference>
<protein>
    <submittedName>
        <fullName evidence="4">3-deoxy-7-phosphoheptulonate synthase</fullName>
        <ecNumber evidence="4">2.5.1.54</ecNumber>
    </submittedName>
</protein>
<dbReference type="Proteomes" id="UP000886748">
    <property type="component" value="Unassembled WGS sequence"/>
</dbReference>
<evidence type="ECO:0000256" key="1">
    <source>
        <dbReference type="ARBA" id="ARBA00022679"/>
    </source>
</evidence>
<dbReference type="AlphaFoldDB" id="A0A9D1SQJ6"/>
<sequence length="354" mass="39158">MIIIMEPKATVEQINAVKRYMENKGFKIVLNHGDVMTVLAAIGDKRLIEPQSVASFDGVREVKLIQEPYKLASRESKEEDTVVEFKNGVKIGGLERPVMMVGPCSVEKDFSWLMEVATAAKEMGCEFLRGGAFKPRTSPYDFDGLGEKGLQYLKEAAEKTNMLVVSEVMDTADVDMFCDYVDLIQIGARNMQNFKLLKAVGKAGKPVLLKRGPAATIREFLLAAEHIMANDNGNVILCERGVKGFDSTFTRNTLDIAAIPIIKKFSHLPVIADPSHGTGRRYLIEPMSKAALMAGAHGLMIEIHNDPDNASSDGAQSLSLPMFKEVQRHLNKLIGRIDYDNKLEKAEREKAALK</sequence>
<dbReference type="InterPro" id="IPR041071">
    <property type="entry name" value="DAHP_snth_FXD"/>
</dbReference>
<accession>A0A9D1SQJ6</accession>
<dbReference type="InterPro" id="IPR006218">
    <property type="entry name" value="DAHP1/KDSA"/>
</dbReference>
<organism evidence="4 5">
    <name type="scientific">Candidatus Limenecus avicola</name>
    <dbReference type="NCBI Taxonomy" id="2840847"/>
    <lineage>
        <taxon>Bacteria</taxon>
        <taxon>Bacillati</taxon>
        <taxon>Bacillota</taxon>
        <taxon>Clostridia</taxon>
        <taxon>Eubacteriales</taxon>
        <taxon>Clostridiaceae</taxon>
        <taxon>Clostridiaceae incertae sedis</taxon>
        <taxon>Candidatus Limenecus</taxon>
    </lineage>
</organism>
<evidence type="ECO:0000259" key="3">
    <source>
        <dbReference type="Pfam" id="PF18152"/>
    </source>
</evidence>
<dbReference type="Pfam" id="PF18152">
    <property type="entry name" value="DAHP_snth_FXD"/>
    <property type="match status" value="1"/>
</dbReference>
<dbReference type="EC" id="2.5.1.54" evidence="4"/>
<reference evidence="4" key="1">
    <citation type="submission" date="2020-10" db="EMBL/GenBank/DDBJ databases">
        <authorList>
            <person name="Gilroy R."/>
        </authorList>
    </citation>
    <scope>NUCLEOTIDE SEQUENCE</scope>
    <source>
        <strain evidence="4">CHK154-7741</strain>
    </source>
</reference>
<dbReference type="NCBIfam" id="TIGR01361">
    <property type="entry name" value="DAHP_synth_Bsub"/>
    <property type="match status" value="1"/>
</dbReference>
<evidence type="ECO:0000313" key="4">
    <source>
        <dbReference type="EMBL" id="HIU91720.1"/>
    </source>
</evidence>
<name>A0A9D1SQJ6_9CLOT</name>
<evidence type="ECO:0000313" key="5">
    <source>
        <dbReference type="Proteomes" id="UP000886748"/>
    </source>
</evidence>
<dbReference type="InterPro" id="IPR006268">
    <property type="entry name" value="DAHP_syn_2"/>
</dbReference>
<dbReference type="GO" id="GO:0009073">
    <property type="term" value="P:aromatic amino acid family biosynthetic process"/>
    <property type="evidence" value="ECO:0007669"/>
    <property type="project" value="InterPro"/>
</dbReference>
<dbReference type="EMBL" id="DVOD01000009">
    <property type="protein sequence ID" value="HIU91720.1"/>
    <property type="molecule type" value="Genomic_DNA"/>
</dbReference>
<dbReference type="NCBIfam" id="NF006421">
    <property type="entry name" value="PRK08673.1"/>
    <property type="match status" value="1"/>
</dbReference>
<feature type="domain" description="DAHP synthase ferredoxin-like" evidence="3">
    <location>
        <begin position="1"/>
        <end position="67"/>
    </location>
</feature>
<dbReference type="InterPro" id="IPR052899">
    <property type="entry name" value="Class-I_DAHP_synthase"/>
</dbReference>
<dbReference type="InterPro" id="IPR013785">
    <property type="entry name" value="Aldolase_TIM"/>
</dbReference>
<dbReference type="GO" id="GO:0016832">
    <property type="term" value="F:aldehyde-lyase activity"/>
    <property type="evidence" value="ECO:0007669"/>
    <property type="project" value="InterPro"/>
</dbReference>
<dbReference type="GO" id="GO:0003849">
    <property type="term" value="F:3-deoxy-7-phosphoheptulonate synthase activity"/>
    <property type="evidence" value="ECO:0007669"/>
    <property type="project" value="UniProtKB-EC"/>
</dbReference>
<gene>
    <name evidence="4" type="primary">aroF</name>
    <name evidence="4" type="ORF">IAD26_01150</name>
</gene>
<dbReference type="Gene3D" id="3.30.70.1140">
    <property type="entry name" value="Phospho-2-dehydro-3-deoxyheptonate aldolase, domain 1"/>
    <property type="match status" value="1"/>
</dbReference>
<keyword evidence="1 4" id="KW-0808">Transferase</keyword>
<feature type="domain" description="DAHP synthetase I/KDSA" evidence="2">
    <location>
        <begin position="81"/>
        <end position="331"/>
    </location>
</feature>
<evidence type="ECO:0000259" key="2">
    <source>
        <dbReference type="Pfam" id="PF00793"/>
    </source>
</evidence>
<proteinExistence type="predicted"/>
<dbReference type="Gene3D" id="3.20.20.70">
    <property type="entry name" value="Aldolase class I"/>
    <property type="match status" value="1"/>
</dbReference>
<dbReference type="PANTHER" id="PTHR43018:SF1">
    <property type="entry name" value="PROTEIN AROA(G)"/>
    <property type="match status" value="1"/>
</dbReference>
<dbReference type="PANTHER" id="PTHR43018">
    <property type="entry name" value="PHOSPHO-2-DEHYDRO-3-DEOXYHEPTONATE ALDOLASE"/>
    <property type="match status" value="1"/>
</dbReference>
<comment type="caution">
    <text evidence="4">The sequence shown here is derived from an EMBL/GenBank/DDBJ whole genome shotgun (WGS) entry which is preliminary data.</text>
</comment>
<dbReference type="SUPFAM" id="SSF51569">
    <property type="entry name" value="Aldolase"/>
    <property type="match status" value="1"/>
</dbReference>
<reference evidence="4" key="2">
    <citation type="journal article" date="2021" name="PeerJ">
        <title>Extensive microbial diversity within the chicken gut microbiome revealed by metagenomics and culture.</title>
        <authorList>
            <person name="Gilroy R."/>
            <person name="Ravi A."/>
            <person name="Getino M."/>
            <person name="Pursley I."/>
            <person name="Horton D.L."/>
            <person name="Alikhan N.F."/>
            <person name="Baker D."/>
            <person name="Gharbi K."/>
            <person name="Hall N."/>
            <person name="Watson M."/>
            <person name="Adriaenssens E.M."/>
            <person name="Foster-Nyarko E."/>
            <person name="Jarju S."/>
            <person name="Secka A."/>
            <person name="Antonio M."/>
            <person name="Oren A."/>
            <person name="Chaudhuri R.R."/>
            <person name="La Ragione R."/>
            <person name="Hildebrand F."/>
            <person name="Pallen M.J."/>
        </authorList>
    </citation>
    <scope>NUCLEOTIDE SEQUENCE</scope>
    <source>
        <strain evidence="4">CHK154-7741</strain>
    </source>
</reference>